<gene>
    <name evidence="2" type="ORF">EDD60_11167</name>
</gene>
<dbReference type="InterPro" id="IPR010281">
    <property type="entry name" value="DUF885"/>
</dbReference>
<evidence type="ECO:0000313" key="2">
    <source>
        <dbReference type="EMBL" id="TCV98660.1"/>
    </source>
</evidence>
<evidence type="ECO:0000313" key="3">
    <source>
        <dbReference type="Proteomes" id="UP000295515"/>
    </source>
</evidence>
<reference evidence="2 3" key="1">
    <citation type="submission" date="2019-03" db="EMBL/GenBank/DDBJ databases">
        <title>Genomic Encyclopedia of Type Strains, Phase IV (KMG-IV): sequencing the most valuable type-strain genomes for metagenomic binning, comparative biology and taxonomic classification.</title>
        <authorList>
            <person name="Goeker M."/>
        </authorList>
    </citation>
    <scope>NUCLEOTIDE SEQUENCE [LARGE SCALE GENOMIC DNA]</scope>
    <source>
        <strain evidence="2 3">DSM 29487</strain>
    </source>
</reference>
<dbReference type="RefSeq" id="WP_066449816.1">
    <property type="nucleotide sequence ID" value="NZ_JANKBF010000012.1"/>
</dbReference>
<feature type="chain" id="PRO_5020865151" evidence="1">
    <location>
        <begin position="25"/>
        <end position="588"/>
    </location>
</feature>
<dbReference type="PANTHER" id="PTHR33361">
    <property type="entry name" value="GLR0591 PROTEIN"/>
    <property type="match status" value="1"/>
</dbReference>
<dbReference type="Pfam" id="PF05960">
    <property type="entry name" value="DUF885"/>
    <property type="match status" value="1"/>
</dbReference>
<organism evidence="2 3">
    <name type="scientific">Longibaculum muris</name>
    <dbReference type="NCBI Taxonomy" id="1796628"/>
    <lineage>
        <taxon>Bacteria</taxon>
        <taxon>Bacillati</taxon>
        <taxon>Bacillota</taxon>
        <taxon>Erysipelotrichia</taxon>
        <taxon>Erysipelotrichales</taxon>
        <taxon>Coprobacillaceae</taxon>
        <taxon>Longibaculum</taxon>
    </lineage>
</organism>
<dbReference type="PROSITE" id="PS51257">
    <property type="entry name" value="PROKAR_LIPOPROTEIN"/>
    <property type="match status" value="1"/>
</dbReference>
<feature type="signal peptide" evidence="1">
    <location>
        <begin position="1"/>
        <end position="24"/>
    </location>
</feature>
<dbReference type="PANTHER" id="PTHR33361:SF2">
    <property type="entry name" value="DUF885 DOMAIN-CONTAINING PROTEIN"/>
    <property type="match status" value="1"/>
</dbReference>
<name>A0A4R3Z0Z8_9FIRM</name>
<dbReference type="AlphaFoldDB" id="A0A4R3Z0Z8"/>
<dbReference type="GeneID" id="98915536"/>
<accession>A0A4R3Z0Z8</accession>
<evidence type="ECO:0000256" key="1">
    <source>
        <dbReference type="SAM" id="SignalP"/>
    </source>
</evidence>
<keyword evidence="1" id="KW-0732">Signal</keyword>
<protein>
    <submittedName>
        <fullName evidence="2">Uncharacterized protein (DUF885 family)</fullName>
    </submittedName>
</protein>
<proteinExistence type="predicted"/>
<dbReference type="EMBL" id="SMCQ01000011">
    <property type="protein sequence ID" value="TCV98660.1"/>
    <property type="molecule type" value="Genomic_DNA"/>
</dbReference>
<dbReference type="Proteomes" id="UP000295515">
    <property type="component" value="Unassembled WGS sequence"/>
</dbReference>
<keyword evidence="3" id="KW-1185">Reference proteome</keyword>
<sequence length="588" mass="68504">MKHIKKIMLIFLSLIMFFSLSACQLDNDKDVQKEFDTFIQNEFIKTMESDYTSSHILLINPKDYGVDVKKIKVTLGEYINDEQIQKDKKELVNTLKTLKSFKRSDLTDEQKDTYDIFSFEYKIYNQLNDERFDDYQQLFESMTGIHYQLPTMLADWQLRNEQDVKDLIILVNDVKPYMDAALEYTKKQEEKGLLMVDIDSIIDYCQQIIKSGKRSAVLQSMNTSIDELNLERSQSIDYKKQLEEAFVQSFIPAYQDIINVMKAFPSGKNNTEGYAKFKYGKEYYELLLQKNCGSTKSVLQIQNMMKAAYNNHVARLQEIVSENPDIINQKEPQTKYQNYSQILNDIQKNLFNDFPEVKNIAYQIQDVNEELASSSGVAAYFNIPALDSKEKKQLRVNPKSANISSISTYQTVAHEGFPGHMYQYAYMYENQTTPYRKALANSNAYVEGYAVYSQYYANKYLKDVNQTYLEMLKENEMATYCIIILADIGIHYEGWSFNKFKDFLKVSGLDYGNEKTFKKQYLQLQANPATFEPYYVGCEEFLALKRKAQKKLGNKFKDIDFHKAILKSGNAPFSVIEKNVNEYIQSTK</sequence>
<comment type="caution">
    <text evidence="2">The sequence shown here is derived from an EMBL/GenBank/DDBJ whole genome shotgun (WGS) entry which is preliminary data.</text>
</comment>